<reference evidence="1 2" key="1">
    <citation type="submission" date="2018-03" db="EMBL/GenBank/DDBJ databases">
        <title>Draft Genome Sequences of the Obligatory Marine Myxobacteria Enhygromyxa salina SWB005.</title>
        <authorList>
            <person name="Poehlein A."/>
            <person name="Moghaddam J.A."/>
            <person name="Harms H."/>
            <person name="Alanjari M."/>
            <person name="Koenig G.M."/>
            <person name="Daniel R."/>
            <person name="Schaeberle T.F."/>
        </authorList>
    </citation>
    <scope>NUCLEOTIDE SEQUENCE [LARGE SCALE GENOMIC DNA]</scope>
    <source>
        <strain evidence="1 2">SWB005</strain>
    </source>
</reference>
<accession>A0A2S9XLR5</accession>
<evidence type="ECO:0000313" key="1">
    <source>
        <dbReference type="EMBL" id="PRP93792.1"/>
    </source>
</evidence>
<organism evidence="1 2">
    <name type="scientific">Enhygromyxa salina</name>
    <dbReference type="NCBI Taxonomy" id="215803"/>
    <lineage>
        <taxon>Bacteria</taxon>
        <taxon>Pseudomonadati</taxon>
        <taxon>Myxococcota</taxon>
        <taxon>Polyangia</taxon>
        <taxon>Nannocystales</taxon>
        <taxon>Nannocystaceae</taxon>
        <taxon>Enhygromyxa</taxon>
    </lineage>
</organism>
<name>A0A2S9XLR5_9BACT</name>
<proteinExistence type="predicted"/>
<evidence type="ECO:0000313" key="2">
    <source>
        <dbReference type="Proteomes" id="UP000237968"/>
    </source>
</evidence>
<dbReference type="EMBL" id="PVNK01000184">
    <property type="protein sequence ID" value="PRP93792.1"/>
    <property type="molecule type" value="Genomic_DNA"/>
</dbReference>
<dbReference type="AlphaFoldDB" id="A0A2S9XLR5"/>
<sequence length="170" mass="19364">MHYTPMKCRHFACSVVTPMSSYTEVSALHEQIRELVRRWLPMLLSQAGVSNRDMVMLREAVSTDEGDLRTQLDFARRAVENAAQRRVRDDAKSVNLAESVLSLVSGLCLTLNLQHRDFRSAQRRLDEVKRELFALIVVGPASTRRVELRPSSWWSRLVSRGANGDITLLN</sequence>
<protein>
    <submittedName>
        <fullName evidence="1">Uncharacterized protein</fullName>
    </submittedName>
</protein>
<comment type="caution">
    <text evidence="1">The sequence shown here is derived from an EMBL/GenBank/DDBJ whole genome shotgun (WGS) entry which is preliminary data.</text>
</comment>
<gene>
    <name evidence="1" type="ORF">ENSA5_41930</name>
</gene>
<keyword evidence="2" id="KW-1185">Reference proteome</keyword>
<dbReference type="Proteomes" id="UP000237968">
    <property type="component" value="Unassembled WGS sequence"/>
</dbReference>